<dbReference type="Pfam" id="PF00144">
    <property type="entry name" value="Beta-lactamase"/>
    <property type="match status" value="1"/>
</dbReference>
<reference evidence="2" key="1">
    <citation type="journal article" date="2021" name="PeerJ">
        <title>Extensive microbial diversity within the chicken gut microbiome revealed by metagenomics and culture.</title>
        <authorList>
            <person name="Gilroy R."/>
            <person name="Ravi A."/>
            <person name="Getino M."/>
            <person name="Pursley I."/>
            <person name="Horton D.L."/>
            <person name="Alikhan N.F."/>
            <person name="Baker D."/>
            <person name="Gharbi K."/>
            <person name="Hall N."/>
            <person name="Watson M."/>
            <person name="Adriaenssens E.M."/>
            <person name="Foster-Nyarko E."/>
            <person name="Jarju S."/>
            <person name="Secka A."/>
            <person name="Antonio M."/>
            <person name="Oren A."/>
            <person name="Chaudhuri R.R."/>
            <person name="La Ragione R."/>
            <person name="Hildebrand F."/>
            <person name="Pallen M.J."/>
        </authorList>
    </citation>
    <scope>NUCLEOTIDE SEQUENCE</scope>
    <source>
        <strain evidence="2">CHK195-6426</strain>
    </source>
</reference>
<dbReference type="InterPro" id="IPR050789">
    <property type="entry name" value="Diverse_Enzym_Activities"/>
</dbReference>
<dbReference type="PANTHER" id="PTHR43283">
    <property type="entry name" value="BETA-LACTAMASE-RELATED"/>
    <property type="match status" value="1"/>
</dbReference>
<comment type="caution">
    <text evidence="2">The sequence shown here is derived from an EMBL/GenBank/DDBJ whole genome shotgun (WGS) entry which is preliminary data.</text>
</comment>
<evidence type="ECO:0000259" key="1">
    <source>
        <dbReference type="Pfam" id="PF00144"/>
    </source>
</evidence>
<dbReference type="InterPro" id="IPR012338">
    <property type="entry name" value="Beta-lactam/transpept-like"/>
</dbReference>
<evidence type="ECO:0000313" key="3">
    <source>
        <dbReference type="Proteomes" id="UP000824265"/>
    </source>
</evidence>
<evidence type="ECO:0000313" key="2">
    <source>
        <dbReference type="EMBL" id="HIW81773.1"/>
    </source>
</evidence>
<dbReference type="EMBL" id="DXGH01000051">
    <property type="protein sequence ID" value="HIW81773.1"/>
    <property type="molecule type" value="Genomic_DNA"/>
</dbReference>
<name>A0A9D1R773_9FIRM</name>
<dbReference type="InterPro" id="IPR001466">
    <property type="entry name" value="Beta-lactam-related"/>
</dbReference>
<gene>
    <name evidence="2" type="ORF">H9742_09710</name>
</gene>
<protein>
    <submittedName>
        <fullName evidence="2">Beta-lactamase family protein</fullName>
    </submittedName>
</protein>
<organism evidence="2 3">
    <name type="scientific">Candidatus Acetatifactor stercoripullorum</name>
    <dbReference type="NCBI Taxonomy" id="2838414"/>
    <lineage>
        <taxon>Bacteria</taxon>
        <taxon>Bacillati</taxon>
        <taxon>Bacillota</taxon>
        <taxon>Clostridia</taxon>
        <taxon>Lachnospirales</taxon>
        <taxon>Lachnospiraceae</taxon>
        <taxon>Acetatifactor</taxon>
    </lineage>
</organism>
<sequence>MNFNKLEAFQDSLQEVYGIPATDCKITKDHQVVYRHMTGCRDYAGQFPVSDQDLYRLYSATKVITATAVLQLMERKKLDLYDDVRRFLPEFTNLKAADQFELDHFPIEWPNENTKCHLMHGCIRIIDLLTMTAGLSYDTEAAPLREIKKASNDKASTREVISAMAQMPLIYEPQTRWGYSLAHDVLAGVVEAVSDMPFSQYLHKYIFDPLELKDFTFHVGPKEEQRLSALYAADFDTGRFSPASQEMASRFQLTQNYESGGAGLIGSVDDYSVFLDALCGGGKAANGYRLLSPGTLSLLSTNYITGKMLEDFQATGKKGYGYGLGVRVLIDSSCSRSPLGEFGWDGAAGAFALADPVNHISIFYVQHILGFPKVYSEIHPKLRDLAYEGIF</sequence>
<dbReference type="PANTHER" id="PTHR43283:SF3">
    <property type="entry name" value="BETA-LACTAMASE FAMILY PROTEIN (AFU_ORTHOLOGUE AFUA_5G07500)"/>
    <property type="match status" value="1"/>
</dbReference>
<dbReference type="AlphaFoldDB" id="A0A9D1R773"/>
<accession>A0A9D1R773</accession>
<dbReference type="Proteomes" id="UP000824265">
    <property type="component" value="Unassembled WGS sequence"/>
</dbReference>
<dbReference type="Gene3D" id="3.40.710.10">
    <property type="entry name" value="DD-peptidase/beta-lactamase superfamily"/>
    <property type="match status" value="1"/>
</dbReference>
<feature type="domain" description="Beta-lactamase-related" evidence="1">
    <location>
        <begin position="15"/>
        <end position="370"/>
    </location>
</feature>
<proteinExistence type="predicted"/>
<dbReference type="SUPFAM" id="SSF56601">
    <property type="entry name" value="beta-lactamase/transpeptidase-like"/>
    <property type="match status" value="1"/>
</dbReference>
<reference evidence="2" key="2">
    <citation type="submission" date="2021-04" db="EMBL/GenBank/DDBJ databases">
        <authorList>
            <person name="Gilroy R."/>
        </authorList>
    </citation>
    <scope>NUCLEOTIDE SEQUENCE</scope>
    <source>
        <strain evidence="2">CHK195-6426</strain>
    </source>
</reference>